<dbReference type="SMART" id="SM00208">
    <property type="entry name" value="TNFR"/>
    <property type="match status" value="1"/>
</dbReference>
<keyword evidence="3" id="KW-0812">Transmembrane</keyword>
<evidence type="ECO:0000313" key="6">
    <source>
        <dbReference type="EMBL" id="CAK6966215.1"/>
    </source>
</evidence>
<feature type="compositionally biased region" description="Basic and acidic residues" evidence="2">
    <location>
        <begin position="228"/>
        <end position="241"/>
    </location>
</feature>
<feature type="chain" id="PRO_5043740717" evidence="4">
    <location>
        <begin position="21"/>
        <end position="348"/>
    </location>
</feature>
<evidence type="ECO:0000256" key="3">
    <source>
        <dbReference type="SAM" id="Phobius"/>
    </source>
</evidence>
<accession>A0AAV1P4F7</accession>
<keyword evidence="3" id="KW-0472">Membrane</keyword>
<feature type="repeat" description="TNFR-Cys" evidence="1">
    <location>
        <begin position="52"/>
        <end position="96"/>
    </location>
</feature>
<protein>
    <submittedName>
        <fullName evidence="6">Uncharacterized protein si:dkey-260g12.1</fullName>
    </submittedName>
</protein>
<comment type="caution">
    <text evidence="1">Lacks conserved residue(s) required for the propagation of feature annotation.</text>
</comment>
<feature type="domain" description="TNFR-Cys" evidence="5">
    <location>
        <begin position="52"/>
        <end position="96"/>
    </location>
</feature>
<evidence type="ECO:0000313" key="7">
    <source>
        <dbReference type="Proteomes" id="UP001314229"/>
    </source>
</evidence>
<keyword evidence="7" id="KW-1185">Reference proteome</keyword>
<organism evidence="6 7">
    <name type="scientific">Scomber scombrus</name>
    <name type="common">Atlantic mackerel</name>
    <name type="synonym">Scomber vernalis</name>
    <dbReference type="NCBI Taxonomy" id="13677"/>
    <lineage>
        <taxon>Eukaryota</taxon>
        <taxon>Metazoa</taxon>
        <taxon>Chordata</taxon>
        <taxon>Craniata</taxon>
        <taxon>Vertebrata</taxon>
        <taxon>Euteleostomi</taxon>
        <taxon>Actinopterygii</taxon>
        <taxon>Neopterygii</taxon>
        <taxon>Teleostei</taxon>
        <taxon>Neoteleostei</taxon>
        <taxon>Acanthomorphata</taxon>
        <taxon>Pelagiaria</taxon>
        <taxon>Scombriformes</taxon>
        <taxon>Scombridae</taxon>
        <taxon>Scomber</taxon>
    </lineage>
</organism>
<keyword evidence="4" id="KW-0732">Signal</keyword>
<keyword evidence="3" id="KW-1133">Transmembrane helix</keyword>
<comment type="caution">
    <text evidence="6">The sequence shown here is derived from an EMBL/GenBank/DDBJ whole genome shotgun (WGS) entry which is preliminary data.</text>
</comment>
<feature type="compositionally biased region" description="Basic and acidic residues" evidence="2">
    <location>
        <begin position="290"/>
        <end position="305"/>
    </location>
</feature>
<feature type="transmembrane region" description="Helical" evidence="3">
    <location>
        <begin position="184"/>
        <end position="205"/>
    </location>
</feature>
<reference evidence="6 7" key="1">
    <citation type="submission" date="2024-01" db="EMBL/GenBank/DDBJ databases">
        <authorList>
            <person name="Alioto T."/>
            <person name="Alioto T."/>
            <person name="Gomez Garrido J."/>
        </authorList>
    </citation>
    <scope>NUCLEOTIDE SEQUENCE [LARGE SCALE GENOMIC DNA]</scope>
</reference>
<sequence>MGLVQYCVTVLMLSAQLVFTLPLQDQCNLEGGRTCKRCPAGMYQKSCTECEPCPVGSYTTEDNNCEDSCHRCYRDCRPELNLKVIQECTPTTNIKCVCEDGFRCTVMVPYSQNCKYCEKIQYKTTTVAAAVITNENKQTPSSASSASASSSARPCRFPKCGLQPVTLPGNGTNLPREGRYSSHLAAILCPVVAVGCAAFVIRICLRCTKDETCFKLAVAKVCNMGGRDASHKSKESTHQFPRDSFSARQQPSSLSAANLGPVHVHNPGTVIFSLLSQFTGQVGPTSEMGKTAERVSSEEDDKSCPDYHPASSPSVHLSEEERSGDAESFIFPSQEQGKDCHMSKEEAL</sequence>
<dbReference type="CDD" id="cd00185">
    <property type="entry name" value="TNFRSF"/>
    <property type="match status" value="1"/>
</dbReference>
<feature type="compositionally biased region" description="Basic and acidic residues" evidence="2">
    <location>
        <begin position="336"/>
        <end position="348"/>
    </location>
</feature>
<dbReference type="InterPro" id="IPR001368">
    <property type="entry name" value="TNFR/NGFR_Cys_rich_reg"/>
</dbReference>
<dbReference type="PROSITE" id="PS50050">
    <property type="entry name" value="TNFR_NGFR_2"/>
    <property type="match status" value="1"/>
</dbReference>
<dbReference type="Proteomes" id="UP001314229">
    <property type="component" value="Unassembled WGS sequence"/>
</dbReference>
<dbReference type="Gene3D" id="2.10.50.10">
    <property type="entry name" value="Tumor Necrosis Factor Receptor, subunit A, domain 2"/>
    <property type="match status" value="1"/>
</dbReference>
<name>A0AAV1P4F7_SCOSC</name>
<feature type="signal peptide" evidence="4">
    <location>
        <begin position="1"/>
        <end position="20"/>
    </location>
</feature>
<evidence type="ECO:0000259" key="5">
    <source>
        <dbReference type="PROSITE" id="PS50050"/>
    </source>
</evidence>
<evidence type="ECO:0000256" key="4">
    <source>
        <dbReference type="SAM" id="SignalP"/>
    </source>
</evidence>
<evidence type="ECO:0000256" key="1">
    <source>
        <dbReference type="PROSITE-ProRule" id="PRU00206"/>
    </source>
</evidence>
<dbReference type="AlphaFoldDB" id="A0AAV1P4F7"/>
<dbReference type="EMBL" id="CAWUFR010000091">
    <property type="protein sequence ID" value="CAK6966215.1"/>
    <property type="molecule type" value="Genomic_DNA"/>
</dbReference>
<proteinExistence type="predicted"/>
<feature type="region of interest" description="Disordered" evidence="2">
    <location>
        <begin position="226"/>
        <end position="252"/>
    </location>
</feature>
<gene>
    <name evidence="6" type="ORF">FSCOSCO3_A001866</name>
</gene>
<feature type="region of interest" description="Disordered" evidence="2">
    <location>
        <begin position="283"/>
        <end position="348"/>
    </location>
</feature>
<evidence type="ECO:0000256" key="2">
    <source>
        <dbReference type="SAM" id="MobiDB-lite"/>
    </source>
</evidence>
<dbReference type="SUPFAM" id="SSF57586">
    <property type="entry name" value="TNF receptor-like"/>
    <property type="match status" value="1"/>
</dbReference>